<comment type="subcellular location">
    <subcellularLocation>
        <location evidence="1 7">Cell membrane</location>
        <topology evidence="1 7">Multi-pass membrane protein</topology>
    </subcellularLocation>
</comment>
<accession>A0A2M7GAE2</accession>
<organism evidence="9 10">
    <name type="scientific">bacterium (Candidatus Blackallbacteria) CG17_big_fil_post_rev_8_21_14_2_50_48_46</name>
    <dbReference type="NCBI Taxonomy" id="2014261"/>
    <lineage>
        <taxon>Bacteria</taxon>
        <taxon>Candidatus Blackallbacteria</taxon>
    </lineage>
</organism>
<name>A0A2M7GAE2_9BACT</name>
<evidence type="ECO:0000256" key="2">
    <source>
        <dbReference type="ARBA" id="ARBA00022448"/>
    </source>
</evidence>
<evidence type="ECO:0000256" key="7">
    <source>
        <dbReference type="RuleBase" id="RU363032"/>
    </source>
</evidence>
<dbReference type="GO" id="GO:0005886">
    <property type="term" value="C:plasma membrane"/>
    <property type="evidence" value="ECO:0007669"/>
    <property type="project" value="UniProtKB-SubCell"/>
</dbReference>
<dbReference type="Gene3D" id="1.10.3720.10">
    <property type="entry name" value="MetI-like"/>
    <property type="match status" value="1"/>
</dbReference>
<evidence type="ECO:0000256" key="4">
    <source>
        <dbReference type="ARBA" id="ARBA00022692"/>
    </source>
</evidence>
<gene>
    <name evidence="9" type="primary">phnE</name>
    <name evidence="9" type="ORF">COW36_02480</name>
</gene>
<keyword evidence="2 7" id="KW-0813">Transport</keyword>
<dbReference type="PROSITE" id="PS50928">
    <property type="entry name" value="ABC_TM1"/>
    <property type="match status" value="1"/>
</dbReference>
<reference evidence="9 10" key="1">
    <citation type="submission" date="2017-09" db="EMBL/GenBank/DDBJ databases">
        <title>Depth-based differentiation of microbial function through sediment-hosted aquifers and enrichment of novel symbionts in the deep terrestrial subsurface.</title>
        <authorList>
            <person name="Probst A.J."/>
            <person name="Ladd B."/>
            <person name="Jarett J.K."/>
            <person name="Geller-Mcgrath D.E."/>
            <person name="Sieber C.M."/>
            <person name="Emerson J.B."/>
            <person name="Anantharaman K."/>
            <person name="Thomas B.C."/>
            <person name="Malmstrom R."/>
            <person name="Stieglmeier M."/>
            <person name="Klingl A."/>
            <person name="Woyke T."/>
            <person name="Ryan C.M."/>
            <person name="Banfield J.F."/>
        </authorList>
    </citation>
    <scope>NUCLEOTIDE SEQUENCE [LARGE SCALE GENOMIC DNA]</scope>
    <source>
        <strain evidence="9">CG17_big_fil_post_rev_8_21_14_2_50_48_46</strain>
    </source>
</reference>
<dbReference type="AlphaFoldDB" id="A0A2M7GAE2"/>
<feature type="transmembrane region" description="Helical" evidence="7">
    <location>
        <begin position="257"/>
        <end position="276"/>
    </location>
</feature>
<dbReference type="Pfam" id="PF00528">
    <property type="entry name" value="BPD_transp_1"/>
    <property type="match status" value="1"/>
</dbReference>
<keyword evidence="6 7" id="KW-0472">Membrane</keyword>
<keyword evidence="3" id="KW-1003">Cell membrane</keyword>
<protein>
    <submittedName>
        <fullName evidence="9">Phosphonate ABC transporter, permease protein PhnE</fullName>
    </submittedName>
</protein>
<dbReference type="InterPro" id="IPR035906">
    <property type="entry name" value="MetI-like_sf"/>
</dbReference>
<dbReference type="CDD" id="cd06261">
    <property type="entry name" value="TM_PBP2"/>
    <property type="match status" value="1"/>
</dbReference>
<dbReference type="NCBIfam" id="TIGR01097">
    <property type="entry name" value="PhnE"/>
    <property type="match status" value="1"/>
</dbReference>
<evidence type="ECO:0000256" key="5">
    <source>
        <dbReference type="ARBA" id="ARBA00022989"/>
    </source>
</evidence>
<dbReference type="GO" id="GO:0015416">
    <property type="term" value="F:ABC-type phosphonate transporter activity"/>
    <property type="evidence" value="ECO:0007669"/>
    <property type="project" value="InterPro"/>
</dbReference>
<evidence type="ECO:0000259" key="8">
    <source>
        <dbReference type="PROSITE" id="PS50928"/>
    </source>
</evidence>
<comment type="caution">
    <text evidence="9">The sequence shown here is derived from an EMBL/GenBank/DDBJ whole genome shotgun (WGS) entry which is preliminary data.</text>
</comment>
<dbReference type="PANTHER" id="PTHR30043:SF1">
    <property type="entry name" value="ABC TRANSPORT SYSTEM PERMEASE PROTEIN P69"/>
    <property type="match status" value="1"/>
</dbReference>
<evidence type="ECO:0000256" key="6">
    <source>
        <dbReference type="ARBA" id="ARBA00023136"/>
    </source>
</evidence>
<feature type="transmembrane region" description="Helical" evidence="7">
    <location>
        <begin position="144"/>
        <end position="167"/>
    </location>
</feature>
<dbReference type="EMBL" id="PFFQ01000006">
    <property type="protein sequence ID" value="PIW19113.1"/>
    <property type="molecule type" value="Genomic_DNA"/>
</dbReference>
<evidence type="ECO:0000256" key="1">
    <source>
        <dbReference type="ARBA" id="ARBA00004651"/>
    </source>
</evidence>
<dbReference type="InterPro" id="IPR000515">
    <property type="entry name" value="MetI-like"/>
</dbReference>
<comment type="similarity">
    <text evidence="7">Belongs to the binding-protein-dependent transport system permease family.</text>
</comment>
<evidence type="ECO:0000256" key="3">
    <source>
        <dbReference type="ARBA" id="ARBA00022475"/>
    </source>
</evidence>
<dbReference type="Proteomes" id="UP000231019">
    <property type="component" value="Unassembled WGS sequence"/>
</dbReference>
<dbReference type="InterPro" id="IPR005769">
    <property type="entry name" value="PhnE/PtxC"/>
</dbReference>
<feature type="transmembrane region" description="Helical" evidence="7">
    <location>
        <begin position="96"/>
        <end position="119"/>
    </location>
</feature>
<dbReference type="PANTHER" id="PTHR30043">
    <property type="entry name" value="PHOSPHONATES TRANSPORT SYSTEM PERMEASE PROTEIN"/>
    <property type="match status" value="1"/>
</dbReference>
<feature type="transmembrane region" description="Helical" evidence="7">
    <location>
        <begin position="227"/>
        <end position="245"/>
    </location>
</feature>
<keyword evidence="4 7" id="KW-0812">Transmembrane</keyword>
<proteinExistence type="inferred from homology"/>
<evidence type="ECO:0000313" key="10">
    <source>
        <dbReference type="Proteomes" id="UP000231019"/>
    </source>
</evidence>
<feature type="domain" description="ABC transmembrane type-1" evidence="8">
    <location>
        <begin position="92"/>
        <end position="275"/>
    </location>
</feature>
<keyword evidence="5 7" id="KW-1133">Transmembrane helix</keyword>
<sequence length="283" mass="30951">MLFLAALLVLWAFDGAKFRFNELFEGLPKIIETIGRMLPPDGTRIVDKKSYSVPEGMTVPQLLTPMPLSKEQAKLKQRWWNNTFPQTIVGATIQTIQMALVGTVLAVIFAFPLAFLAAINTTPHPVVYKCVRFLINLLRTIPDLALGLIFVSAVGLGPFAGTLALAFHTTTVLTKLLSESIENIDKGVVEAIRATGASYPQILSFAVVPQMLPDLISFTLYRFETNIRAAAILGLIGAGGIGYLLNTSFRTFQYQEASSIVVILIVLVMGVDNLSARLRKLVI</sequence>
<evidence type="ECO:0000313" key="9">
    <source>
        <dbReference type="EMBL" id="PIW19113.1"/>
    </source>
</evidence>
<dbReference type="SUPFAM" id="SSF161098">
    <property type="entry name" value="MetI-like"/>
    <property type="match status" value="1"/>
</dbReference>